<comment type="caution">
    <text evidence="2">The sequence shown here is derived from an EMBL/GenBank/DDBJ whole genome shotgun (WGS) entry which is preliminary data.</text>
</comment>
<sequence length="241" mass="27500">MEAELSRLGYSLVLMKEEDLGVVLLIGVSHSNSNNGGFHTIGCVLSLKPYHVEALKMVLKSSQNPAKGMEINFIENDRFLLKFFHFIDHDRVLASGPWAFEKNLIVLAQVSMNDNPAEVDLTCNLPTGFNDTNVMLIPKCKQPQSLSSIVLPVYAIWCIRVFMNLKRDISKVCDRMEWLFLLRVLAAVKHVQQVLDMYKLAFGVRFENKHDVYLGLPMVVFRSKMVIFAALKDRVWKRIQG</sequence>
<evidence type="ECO:0000259" key="1">
    <source>
        <dbReference type="Pfam" id="PF14111"/>
    </source>
</evidence>
<feature type="non-terminal residue" evidence="2">
    <location>
        <position position="241"/>
    </location>
</feature>
<evidence type="ECO:0000313" key="2">
    <source>
        <dbReference type="EMBL" id="KAL0289749.1"/>
    </source>
</evidence>
<dbReference type="Pfam" id="PF14111">
    <property type="entry name" value="DUF4283"/>
    <property type="match status" value="1"/>
</dbReference>
<proteinExistence type="predicted"/>
<reference evidence="2" key="2">
    <citation type="journal article" date="2024" name="Plant">
        <title>Genomic evolution and insights into agronomic trait innovations of Sesamum species.</title>
        <authorList>
            <person name="Miao H."/>
            <person name="Wang L."/>
            <person name="Qu L."/>
            <person name="Liu H."/>
            <person name="Sun Y."/>
            <person name="Le M."/>
            <person name="Wang Q."/>
            <person name="Wei S."/>
            <person name="Zheng Y."/>
            <person name="Lin W."/>
            <person name="Duan Y."/>
            <person name="Cao H."/>
            <person name="Xiong S."/>
            <person name="Wang X."/>
            <person name="Wei L."/>
            <person name="Li C."/>
            <person name="Ma Q."/>
            <person name="Ju M."/>
            <person name="Zhao R."/>
            <person name="Li G."/>
            <person name="Mu C."/>
            <person name="Tian Q."/>
            <person name="Mei H."/>
            <person name="Zhang T."/>
            <person name="Gao T."/>
            <person name="Zhang H."/>
        </authorList>
    </citation>
    <scope>NUCLEOTIDE SEQUENCE</scope>
    <source>
        <strain evidence="2">KEN8</strain>
    </source>
</reference>
<gene>
    <name evidence="2" type="ORF">Scaly_2693900</name>
</gene>
<dbReference type="InterPro" id="IPR025558">
    <property type="entry name" value="DUF4283"/>
</dbReference>
<reference evidence="2" key="1">
    <citation type="submission" date="2020-06" db="EMBL/GenBank/DDBJ databases">
        <authorList>
            <person name="Li T."/>
            <person name="Hu X."/>
            <person name="Zhang T."/>
            <person name="Song X."/>
            <person name="Zhang H."/>
            <person name="Dai N."/>
            <person name="Sheng W."/>
            <person name="Hou X."/>
            <person name="Wei L."/>
        </authorList>
    </citation>
    <scope>NUCLEOTIDE SEQUENCE</scope>
    <source>
        <strain evidence="2">KEN8</strain>
        <tissue evidence="2">Leaf</tissue>
    </source>
</reference>
<organism evidence="2">
    <name type="scientific">Sesamum calycinum</name>
    <dbReference type="NCBI Taxonomy" id="2727403"/>
    <lineage>
        <taxon>Eukaryota</taxon>
        <taxon>Viridiplantae</taxon>
        <taxon>Streptophyta</taxon>
        <taxon>Embryophyta</taxon>
        <taxon>Tracheophyta</taxon>
        <taxon>Spermatophyta</taxon>
        <taxon>Magnoliopsida</taxon>
        <taxon>eudicotyledons</taxon>
        <taxon>Gunneridae</taxon>
        <taxon>Pentapetalae</taxon>
        <taxon>asterids</taxon>
        <taxon>lamiids</taxon>
        <taxon>Lamiales</taxon>
        <taxon>Pedaliaceae</taxon>
        <taxon>Sesamum</taxon>
    </lineage>
</organism>
<protein>
    <recommendedName>
        <fullName evidence="1">DUF4283 domain-containing protein</fullName>
    </recommendedName>
</protein>
<name>A0AAW2J5P1_9LAMI</name>
<feature type="domain" description="DUF4283" evidence="1">
    <location>
        <begin position="42"/>
        <end position="117"/>
    </location>
</feature>
<dbReference type="AlphaFoldDB" id="A0AAW2J5P1"/>
<dbReference type="EMBL" id="JACGWM010001677">
    <property type="protein sequence ID" value="KAL0289749.1"/>
    <property type="molecule type" value="Genomic_DNA"/>
</dbReference>
<accession>A0AAW2J5P1</accession>